<accession>A0A2P2PWN1</accession>
<sequence length="29" mass="3157">MYSGGDIIFCFCANFSKRCGTIPFVANGH</sequence>
<organism evidence="1">
    <name type="scientific">Rhizophora mucronata</name>
    <name type="common">Asiatic mangrove</name>
    <dbReference type="NCBI Taxonomy" id="61149"/>
    <lineage>
        <taxon>Eukaryota</taxon>
        <taxon>Viridiplantae</taxon>
        <taxon>Streptophyta</taxon>
        <taxon>Embryophyta</taxon>
        <taxon>Tracheophyta</taxon>
        <taxon>Spermatophyta</taxon>
        <taxon>Magnoliopsida</taxon>
        <taxon>eudicotyledons</taxon>
        <taxon>Gunneridae</taxon>
        <taxon>Pentapetalae</taxon>
        <taxon>rosids</taxon>
        <taxon>fabids</taxon>
        <taxon>Malpighiales</taxon>
        <taxon>Rhizophoraceae</taxon>
        <taxon>Rhizophora</taxon>
    </lineage>
</organism>
<evidence type="ECO:0000313" key="1">
    <source>
        <dbReference type="EMBL" id="MBX59166.1"/>
    </source>
</evidence>
<reference evidence="1" key="1">
    <citation type="submission" date="2018-02" db="EMBL/GenBank/DDBJ databases">
        <title>Rhizophora mucronata_Transcriptome.</title>
        <authorList>
            <person name="Meera S.P."/>
            <person name="Sreeshan A."/>
            <person name="Augustine A."/>
        </authorList>
    </citation>
    <scope>NUCLEOTIDE SEQUENCE</scope>
    <source>
        <tissue evidence="1">Leaf</tissue>
    </source>
</reference>
<dbReference type="EMBL" id="GGEC01078682">
    <property type="protein sequence ID" value="MBX59166.1"/>
    <property type="molecule type" value="Transcribed_RNA"/>
</dbReference>
<name>A0A2P2PWN1_RHIMU</name>
<dbReference type="AlphaFoldDB" id="A0A2P2PWN1"/>
<protein>
    <submittedName>
        <fullName evidence="1">Uncharacterized protein</fullName>
    </submittedName>
</protein>
<proteinExistence type="predicted"/>